<evidence type="ECO:0000256" key="2">
    <source>
        <dbReference type="ARBA" id="ARBA00022630"/>
    </source>
</evidence>
<evidence type="ECO:0000256" key="3">
    <source>
        <dbReference type="ARBA" id="ARBA00022827"/>
    </source>
</evidence>
<feature type="domain" description="FAD/NAD(P)-binding" evidence="6">
    <location>
        <begin position="15"/>
        <end position="348"/>
    </location>
</feature>
<dbReference type="InterPro" id="IPR045024">
    <property type="entry name" value="NDH-2"/>
</dbReference>
<keyword evidence="5" id="KW-0520">NAD</keyword>
<dbReference type="PANTHER" id="PTHR43706:SF9">
    <property type="entry name" value="TYPE II NADH:QUINONE OXIDOREDUCTASE"/>
    <property type="match status" value="1"/>
</dbReference>
<sequence>MNQSREVNAGSNLQRIVIVGGGAGGLVLATELGDKLKRNPEIRVTLVDRSPTHIWKPLLHEVAAGSINSYQDELNYFAHGASHHFEFQLGAMTGIDRAAKKISLAALLDDQGKILVPERQLSYTALVIAVGSTSNDFGTAGAREHCIFLDSRQQAEMLHKQFLSTYIIAHAEENPPANGNSLNIAIIGAGATGVELAAELKSAAEQLAAYGLKELQARDVHVTLFEAGPRILPMLTDQVAVAARRQLEKMGITVTTGAKIVEVSAQGLQTADGEFIPASLRVWSAGIKAPDFLAGLDGLEVNRINQLAVRPTLQTTTDPAIFAFGDCASCEHDGMRVPPRAQAAHQQATFLAHNLPRFLAGQPLRHFSFKDHGSLVSLSEQHAVGRLMGNLLGGINLHGLIARLMYRFLYRQHQYSLHGLLRTGVFMLKDLLGKGANPRLKLH</sequence>
<dbReference type="AlphaFoldDB" id="A0A6C0U0X1"/>
<accession>A0A6C0U0X1</accession>
<keyword evidence="3" id="KW-0274">FAD</keyword>
<dbReference type="Pfam" id="PF07992">
    <property type="entry name" value="Pyr_redox_2"/>
    <property type="match status" value="1"/>
</dbReference>
<evidence type="ECO:0000256" key="5">
    <source>
        <dbReference type="ARBA" id="ARBA00023027"/>
    </source>
</evidence>
<evidence type="ECO:0000259" key="6">
    <source>
        <dbReference type="Pfam" id="PF07992"/>
    </source>
</evidence>
<evidence type="ECO:0000256" key="4">
    <source>
        <dbReference type="ARBA" id="ARBA00023002"/>
    </source>
</evidence>
<reference evidence="7 8" key="1">
    <citation type="submission" date="2020-02" db="EMBL/GenBank/DDBJ databases">
        <title>Genome sequencing for Kineobactrum sp. M2.</title>
        <authorList>
            <person name="Park S.-J."/>
        </authorList>
    </citation>
    <scope>NUCLEOTIDE SEQUENCE [LARGE SCALE GENOMIC DNA]</scope>
    <source>
        <strain evidence="7 8">M2</strain>
    </source>
</reference>
<evidence type="ECO:0000256" key="1">
    <source>
        <dbReference type="ARBA" id="ARBA00005272"/>
    </source>
</evidence>
<dbReference type="InterPro" id="IPR023753">
    <property type="entry name" value="FAD/NAD-binding_dom"/>
</dbReference>
<keyword evidence="4" id="KW-0560">Oxidoreductase</keyword>
<dbReference type="Proteomes" id="UP000477680">
    <property type="component" value="Chromosome"/>
</dbReference>
<protein>
    <submittedName>
        <fullName evidence="7">NAD(P)/FAD-dependent oxidoreductase</fullName>
    </submittedName>
</protein>
<dbReference type="Gene3D" id="3.50.50.100">
    <property type="match status" value="1"/>
</dbReference>
<dbReference type="EMBL" id="CP048711">
    <property type="protein sequence ID" value="QIB64627.1"/>
    <property type="molecule type" value="Genomic_DNA"/>
</dbReference>
<dbReference type="InterPro" id="IPR036188">
    <property type="entry name" value="FAD/NAD-bd_sf"/>
</dbReference>
<dbReference type="PRINTS" id="PR00368">
    <property type="entry name" value="FADPNR"/>
</dbReference>
<dbReference type="KEGG" id="kim:G3T16_03655"/>
<name>A0A6C0U0X1_9GAMM</name>
<keyword evidence="8" id="KW-1185">Reference proteome</keyword>
<organism evidence="7 8">
    <name type="scientific">Kineobactrum salinum</name>
    <dbReference type="NCBI Taxonomy" id="2708301"/>
    <lineage>
        <taxon>Bacteria</taxon>
        <taxon>Pseudomonadati</taxon>
        <taxon>Pseudomonadota</taxon>
        <taxon>Gammaproteobacteria</taxon>
        <taxon>Cellvibrionales</taxon>
        <taxon>Halieaceae</taxon>
        <taxon>Kineobactrum</taxon>
    </lineage>
</organism>
<proteinExistence type="inferred from homology"/>
<comment type="similarity">
    <text evidence="1">Belongs to the NADH dehydrogenase family.</text>
</comment>
<dbReference type="GO" id="GO:0003954">
    <property type="term" value="F:NADH dehydrogenase activity"/>
    <property type="evidence" value="ECO:0007669"/>
    <property type="project" value="InterPro"/>
</dbReference>
<gene>
    <name evidence="7" type="ORF">G3T16_03655</name>
</gene>
<dbReference type="PANTHER" id="PTHR43706">
    <property type="entry name" value="NADH DEHYDROGENASE"/>
    <property type="match status" value="1"/>
</dbReference>
<dbReference type="GO" id="GO:0008137">
    <property type="term" value="F:NADH dehydrogenase (ubiquinone) activity"/>
    <property type="evidence" value="ECO:0007669"/>
    <property type="project" value="TreeGrafter"/>
</dbReference>
<evidence type="ECO:0000313" key="8">
    <source>
        <dbReference type="Proteomes" id="UP000477680"/>
    </source>
</evidence>
<dbReference type="PRINTS" id="PR00411">
    <property type="entry name" value="PNDRDTASEI"/>
</dbReference>
<evidence type="ECO:0000313" key="7">
    <source>
        <dbReference type="EMBL" id="QIB64627.1"/>
    </source>
</evidence>
<dbReference type="RefSeq" id="WP_163493877.1">
    <property type="nucleotide sequence ID" value="NZ_CP048711.1"/>
</dbReference>
<keyword evidence="2" id="KW-0285">Flavoprotein</keyword>
<dbReference type="SUPFAM" id="SSF51905">
    <property type="entry name" value="FAD/NAD(P)-binding domain"/>
    <property type="match status" value="1"/>
</dbReference>